<dbReference type="InterPro" id="IPR041555">
    <property type="entry name" value="MG3"/>
</dbReference>
<dbReference type="InterPro" id="IPR019742">
    <property type="entry name" value="MacrogloblnA2_CS"/>
</dbReference>
<dbReference type="Gene3D" id="2.60.40.690">
    <property type="entry name" value="Alpha-macroglobulin, receptor-binding domain"/>
    <property type="match status" value="1"/>
</dbReference>
<dbReference type="SUPFAM" id="SSF49410">
    <property type="entry name" value="Alpha-macroglobulin receptor domain"/>
    <property type="match status" value="1"/>
</dbReference>
<dbReference type="Gene3D" id="2.60.40.10">
    <property type="entry name" value="Immunoglobulins"/>
    <property type="match status" value="2"/>
</dbReference>
<keyword evidence="2" id="KW-0646">Protease inhibitor</keyword>
<feature type="domain" description="Alpha-2-macroglobulin" evidence="10">
    <location>
        <begin position="760"/>
        <end position="851"/>
    </location>
</feature>
<dbReference type="FunFam" id="2.60.40.1930:FF:000001">
    <property type="entry name" value="CD109 isoform 3"/>
    <property type="match status" value="1"/>
</dbReference>
<comment type="similarity">
    <text evidence="1">Belongs to the protease inhibitor I39 (alpha-2-macroglobulin) family.</text>
</comment>
<evidence type="ECO:0000259" key="10">
    <source>
        <dbReference type="SMART" id="SM01360"/>
    </source>
</evidence>
<dbReference type="PANTHER" id="PTHR11412:SF136">
    <property type="entry name" value="CD109 ANTIGEN"/>
    <property type="match status" value="1"/>
</dbReference>
<dbReference type="GO" id="GO:0005615">
    <property type="term" value="C:extracellular space"/>
    <property type="evidence" value="ECO:0007669"/>
    <property type="project" value="InterPro"/>
</dbReference>
<dbReference type="Gene3D" id="2.60.40.1940">
    <property type="match status" value="1"/>
</dbReference>
<dbReference type="Proteomes" id="UP000007110">
    <property type="component" value="Unassembled WGS sequence"/>
</dbReference>
<dbReference type="PROSITE" id="PS00477">
    <property type="entry name" value="ALPHA_2_MACROGLOBULIN"/>
    <property type="match status" value="1"/>
</dbReference>
<dbReference type="Pfam" id="PF00207">
    <property type="entry name" value="A2M"/>
    <property type="match status" value="1"/>
</dbReference>
<dbReference type="SMART" id="SM01361">
    <property type="entry name" value="A2M_recep"/>
    <property type="match status" value="1"/>
</dbReference>
<keyword evidence="5" id="KW-0882">Thioester bond</keyword>
<dbReference type="InterPro" id="IPR036595">
    <property type="entry name" value="A-macroglobulin_rcpt-bd_sf"/>
</dbReference>
<keyword evidence="4" id="KW-0722">Serine protease inhibitor</keyword>
<evidence type="ECO:0000259" key="11">
    <source>
        <dbReference type="SMART" id="SM01361"/>
    </source>
</evidence>
<proteinExistence type="inferred from homology"/>
<dbReference type="Pfam" id="PF07677">
    <property type="entry name" value="A2M_recep"/>
    <property type="match status" value="1"/>
</dbReference>
<evidence type="ECO:0000256" key="6">
    <source>
        <dbReference type="ARBA" id="ARBA00023157"/>
    </source>
</evidence>
<accession>A0A7M7NPZ3</accession>
<dbReference type="InterPro" id="IPR047565">
    <property type="entry name" value="Alpha-macroglob_thiol-ester_cl"/>
</dbReference>
<dbReference type="SMART" id="SM01360">
    <property type="entry name" value="A2M"/>
    <property type="match status" value="1"/>
</dbReference>
<dbReference type="Gene3D" id="1.50.10.20">
    <property type="match status" value="1"/>
</dbReference>
<reference evidence="12" key="2">
    <citation type="submission" date="2021-01" db="UniProtKB">
        <authorList>
            <consortium name="EnsemblMetazoa"/>
        </authorList>
    </citation>
    <scope>IDENTIFICATION</scope>
</reference>
<dbReference type="SMART" id="SM01419">
    <property type="entry name" value="Thiol-ester_cl"/>
    <property type="match status" value="1"/>
</dbReference>
<dbReference type="InterPro" id="IPR013783">
    <property type="entry name" value="Ig-like_fold"/>
</dbReference>
<evidence type="ECO:0000256" key="4">
    <source>
        <dbReference type="ARBA" id="ARBA00022900"/>
    </source>
</evidence>
<feature type="signal peptide" evidence="8">
    <location>
        <begin position="1"/>
        <end position="23"/>
    </location>
</feature>
<dbReference type="Pfam" id="PF07703">
    <property type="entry name" value="A2M_BRD"/>
    <property type="match status" value="1"/>
</dbReference>
<dbReference type="InterPro" id="IPR002890">
    <property type="entry name" value="MG2"/>
</dbReference>
<dbReference type="EnsemblMetazoa" id="XM_030983993">
    <property type="protein sequence ID" value="XP_030839853"/>
    <property type="gene ID" value="LOC579544"/>
</dbReference>
<dbReference type="Pfam" id="PF17791">
    <property type="entry name" value="MG3"/>
    <property type="match status" value="1"/>
</dbReference>
<dbReference type="Gene3D" id="2.60.40.2950">
    <property type="match status" value="1"/>
</dbReference>
<dbReference type="GeneID" id="579544"/>
<dbReference type="SUPFAM" id="SSF81296">
    <property type="entry name" value="E set domains"/>
    <property type="match status" value="1"/>
</dbReference>
<dbReference type="InterPro" id="IPR001599">
    <property type="entry name" value="Macroglobln_a2"/>
</dbReference>
<evidence type="ECO:0000313" key="12">
    <source>
        <dbReference type="EnsemblMetazoa" id="XP_030839853"/>
    </source>
</evidence>
<dbReference type="Gene3D" id="6.20.50.160">
    <property type="match status" value="1"/>
</dbReference>
<dbReference type="SMART" id="SM01359">
    <property type="entry name" value="A2M_N_2"/>
    <property type="match status" value="1"/>
</dbReference>
<dbReference type="RefSeq" id="XP_030839853.1">
    <property type="nucleotide sequence ID" value="XM_030983993.1"/>
</dbReference>
<name>A0A7M7NPZ3_STRPU</name>
<evidence type="ECO:0000313" key="13">
    <source>
        <dbReference type="Proteomes" id="UP000007110"/>
    </source>
</evidence>
<dbReference type="Pfam" id="PF07678">
    <property type="entry name" value="TED_complement"/>
    <property type="match status" value="1"/>
</dbReference>
<dbReference type="InterPro" id="IPR009048">
    <property type="entry name" value="A-macroglobulin_rcpt-bd"/>
</dbReference>
<dbReference type="Gene3D" id="2.20.130.20">
    <property type="match status" value="1"/>
</dbReference>
<reference evidence="13" key="1">
    <citation type="submission" date="2015-02" db="EMBL/GenBank/DDBJ databases">
        <title>Genome sequencing for Strongylocentrotus purpuratus.</title>
        <authorList>
            <person name="Murali S."/>
            <person name="Liu Y."/>
            <person name="Vee V."/>
            <person name="English A."/>
            <person name="Wang M."/>
            <person name="Skinner E."/>
            <person name="Han Y."/>
            <person name="Muzny D.M."/>
            <person name="Worley K.C."/>
            <person name="Gibbs R.A."/>
        </authorList>
    </citation>
    <scope>NUCLEOTIDE SEQUENCE</scope>
</reference>
<keyword evidence="6" id="KW-1015">Disulfide bond</keyword>
<dbReference type="InterPro" id="IPR008930">
    <property type="entry name" value="Terpenoid_cyclase/PrenylTrfase"/>
</dbReference>
<dbReference type="InterPro" id="IPR041813">
    <property type="entry name" value="A2M_TED"/>
</dbReference>
<dbReference type="PANTHER" id="PTHR11412">
    <property type="entry name" value="MACROGLOBULIN / COMPLEMENT"/>
    <property type="match status" value="1"/>
</dbReference>
<feature type="domain" description="Alpha-macroglobulin receptor-binding" evidence="11">
    <location>
        <begin position="1387"/>
        <end position="1476"/>
    </location>
</feature>
<dbReference type="KEGG" id="spu:579544"/>
<dbReference type="Pfam" id="PF01835">
    <property type="entry name" value="MG2"/>
    <property type="match status" value="1"/>
</dbReference>
<dbReference type="Gene3D" id="2.60.40.1930">
    <property type="match status" value="2"/>
</dbReference>
<dbReference type="InterPro" id="IPR050473">
    <property type="entry name" value="A2M/Complement_sys"/>
</dbReference>
<dbReference type="Gene3D" id="2.60.120.1540">
    <property type="match status" value="1"/>
</dbReference>
<evidence type="ECO:0000259" key="9">
    <source>
        <dbReference type="SMART" id="SM01359"/>
    </source>
</evidence>
<evidence type="ECO:0008006" key="14">
    <source>
        <dbReference type="Google" id="ProtNLM"/>
    </source>
</evidence>
<feature type="domain" description="Alpha-2-macroglobulin bait region" evidence="9">
    <location>
        <begin position="503"/>
        <end position="639"/>
    </location>
</feature>
<keyword evidence="7" id="KW-0325">Glycoprotein</keyword>
<evidence type="ECO:0000256" key="8">
    <source>
        <dbReference type="SAM" id="SignalP"/>
    </source>
</evidence>
<keyword evidence="13" id="KW-1185">Reference proteome</keyword>
<dbReference type="SUPFAM" id="SSF48239">
    <property type="entry name" value="Terpenoid cyclases/Protein prenyltransferases"/>
    <property type="match status" value="1"/>
</dbReference>
<evidence type="ECO:0000256" key="5">
    <source>
        <dbReference type="ARBA" id="ARBA00022966"/>
    </source>
</evidence>
<evidence type="ECO:0000256" key="2">
    <source>
        <dbReference type="ARBA" id="ARBA00022690"/>
    </source>
</evidence>
<evidence type="ECO:0000256" key="7">
    <source>
        <dbReference type="ARBA" id="ARBA00023180"/>
    </source>
</evidence>
<dbReference type="CDD" id="cd02897">
    <property type="entry name" value="A2M_2"/>
    <property type="match status" value="1"/>
</dbReference>
<protein>
    <recommendedName>
        <fullName evidence="14">CD109 antigen</fullName>
    </recommendedName>
</protein>
<sequence>MKMMQSGSVVLLVLFGVILGINAQERPPFPPPDPVLPVVPTLTTPTVYPGQYIILAANTIRPGMPLTLSVTIFETQGGAPVSLEAAIIRDNVVAVSTTAILQTGTNQVTLQIPVAASAAGEYSLRVVGTGGLTINETRSLFFNIDHFSIFVQSDKAIYKPGQTVRYRVLAVYPDLKPYVGPFTLTVSDAKGNVIEQMMDKQPNKNGIISEEMVMSDQPVLGDWTIKAEAEGQIKEYTIKIDEYVLPKFEVIITVPPWMDASHDQVQVTVTAKYTFGKPVEGTVSLGAKLRYYNREIHKRIQVDNNGKAETNFTSTELLGLKRQTYNHNPTWYNNEQLVFTANMTETLTGITQQADEAALSYHSFPIKIVFQDSISRSNYKPGLPYHVYLIVSHQDGTPLTEEERLRGVELRDCRERCYGDNASWNLQRITIEPQTGVAEAFIASRSSDFSIQLSAEYKGVIPKRFTFPGYSRNGIAVPLPAGTYITAETKYLDKAASDSNTYIQVSPDNAEALMIGSTASFTVQSTMAPGKFTYQIVSRGNILESETISGVTGTEYVITKQITADMSPKSKLIVYFLTDAGEVVLDSLEFVVNVVFANPVTASFSKIEAEPGTSVSFDVDTTPGAFVGVLAIDKSVLLQADGNDITHNQVLESVGRFDTTADGSGGFNPFFDFAFCFFPYPTNGNNAGSILKNAGIIYITDGNVVYVEEPWFRQEFFPVAAAGAGFGGARADMVPNAGAGRQNEAGVVPEKKIRKEFPETWLWVDTEADSAGHVSIQTNFPDTITSWVGTAISMDAQAGLGVTQNAAKATVFKNFFVSLNLPYSVIRGEKFVLEANVFNYLKQDVRATVQLQSSLDYYIIQGDQQMSTPVSKTVTVPSNKTATVNFAIEPTKNGMIELVVTATAGGEQDGVRRLLLVEPEGVAQEYVVSDLVDFSNAAAYSKTFSINLPTQDLVPDSVRAVITATGDILGPTMNNLDQLLRMPSGCGEQTMIGFAPDVFIYKYLTETGQGNPTIEQKALNYMKKGYQRELTYQHEDGSFSAWGGGSGDDGSTFLTAFVVRSFLQAAPYIYIDPAKMNQAITFLINHQNDNGSFMKSGRIVDQIIDGGISSAETLTAYCAIAMDQVRTSDILSDTTKSTANTALTNAMNYLVSRYTVIQEDKYAMAIVTYALALGGSPSTPQFLTRLNELQTVEDEGRLKYWTDQDEQTTPASDEFYYRVWRGPPSAAIEMTGYGMLAYLARNDVVGSIPVAGWLSQQRNSLGGYSSTQDTVIALLALTTYAERLTGGDKNMNLAITTTADPAYNQAFSINTQNSIILQQFELPVDSGNVTVEGRGIGSFLLSFILHYNMLEVRSSDVFDVTITILGSDTNSLELRACGRYTGNGEGTGMSIMDIGIPSGFYVEEDPLLEAIKTHEFATKHEITGKSVVIYLNEIPSMMETCINIQARRSNTVAATKPSIVKVYRYYTPEEQSVQSYSASALSATDICTMCPDCCNDGGGSGGAVPSTATSTLLLLTLTIFSIVGALVM</sequence>
<feature type="chain" id="PRO_5029878239" description="CD109 antigen" evidence="8">
    <location>
        <begin position="24"/>
        <end position="1528"/>
    </location>
</feature>
<dbReference type="CTD" id="135228"/>
<dbReference type="GO" id="GO:0004867">
    <property type="term" value="F:serine-type endopeptidase inhibitor activity"/>
    <property type="evidence" value="ECO:0007669"/>
    <property type="project" value="UniProtKB-KW"/>
</dbReference>
<organism evidence="12 13">
    <name type="scientific">Strongylocentrotus purpuratus</name>
    <name type="common">Purple sea urchin</name>
    <dbReference type="NCBI Taxonomy" id="7668"/>
    <lineage>
        <taxon>Eukaryota</taxon>
        <taxon>Metazoa</taxon>
        <taxon>Echinodermata</taxon>
        <taxon>Eleutherozoa</taxon>
        <taxon>Echinozoa</taxon>
        <taxon>Echinoidea</taxon>
        <taxon>Euechinoidea</taxon>
        <taxon>Echinacea</taxon>
        <taxon>Camarodonta</taxon>
        <taxon>Echinidea</taxon>
        <taxon>Strongylocentrotidae</taxon>
        <taxon>Strongylocentrotus</taxon>
    </lineage>
</organism>
<dbReference type="InterPro" id="IPR011625">
    <property type="entry name" value="A2M_N_BRD"/>
</dbReference>
<evidence type="ECO:0000256" key="1">
    <source>
        <dbReference type="ARBA" id="ARBA00010952"/>
    </source>
</evidence>
<dbReference type="InterPro" id="IPR011626">
    <property type="entry name" value="Alpha-macroglobulin_TED"/>
</dbReference>
<dbReference type="InterPro" id="IPR014756">
    <property type="entry name" value="Ig_E-set"/>
</dbReference>
<evidence type="ECO:0000256" key="3">
    <source>
        <dbReference type="ARBA" id="ARBA00022729"/>
    </source>
</evidence>
<keyword evidence="3 8" id="KW-0732">Signal</keyword>